<dbReference type="InterPro" id="IPR011011">
    <property type="entry name" value="Znf_FYVE_PHD"/>
</dbReference>
<feature type="region of interest" description="Disordered" evidence="4">
    <location>
        <begin position="1"/>
        <end position="78"/>
    </location>
</feature>
<dbReference type="InterPro" id="IPR001965">
    <property type="entry name" value="Znf_PHD"/>
</dbReference>
<dbReference type="EMBL" id="VTPC01021959">
    <property type="protein sequence ID" value="KAF2891815.1"/>
    <property type="molecule type" value="Genomic_DNA"/>
</dbReference>
<keyword evidence="1" id="KW-0479">Metal-binding</keyword>
<comment type="caution">
    <text evidence="6">The sequence shown here is derived from an EMBL/GenBank/DDBJ whole genome shotgun (WGS) entry which is preliminary data.</text>
</comment>
<gene>
    <name evidence="6" type="ORF">ILUMI_14358</name>
</gene>
<evidence type="ECO:0000259" key="5">
    <source>
        <dbReference type="SMART" id="SM00249"/>
    </source>
</evidence>
<dbReference type="GO" id="GO:0008270">
    <property type="term" value="F:zinc ion binding"/>
    <property type="evidence" value="ECO:0007669"/>
    <property type="project" value="UniProtKB-KW"/>
</dbReference>
<feature type="domain" description="Zinc finger PHD-type" evidence="5">
    <location>
        <begin position="122"/>
        <end position="168"/>
    </location>
</feature>
<evidence type="ECO:0000256" key="2">
    <source>
        <dbReference type="ARBA" id="ARBA00022771"/>
    </source>
</evidence>
<evidence type="ECO:0000313" key="7">
    <source>
        <dbReference type="Proteomes" id="UP000801492"/>
    </source>
</evidence>
<dbReference type="Gene3D" id="3.30.40.10">
    <property type="entry name" value="Zinc/RING finger domain, C3HC4 (zinc finger)"/>
    <property type="match status" value="1"/>
</dbReference>
<evidence type="ECO:0000256" key="3">
    <source>
        <dbReference type="ARBA" id="ARBA00022833"/>
    </source>
</evidence>
<dbReference type="SUPFAM" id="SSF57903">
    <property type="entry name" value="FYVE/PHD zinc finger"/>
    <property type="match status" value="1"/>
</dbReference>
<dbReference type="SMART" id="SM00249">
    <property type="entry name" value="PHD"/>
    <property type="match status" value="1"/>
</dbReference>
<dbReference type="Proteomes" id="UP000801492">
    <property type="component" value="Unassembled WGS sequence"/>
</dbReference>
<evidence type="ECO:0000256" key="4">
    <source>
        <dbReference type="SAM" id="MobiDB-lite"/>
    </source>
</evidence>
<feature type="compositionally biased region" description="Polar residues" evidence="4">
    <location>
        <begin position="23"/>
        <end position="42"/>
    </location>
</feature>
<protein>
    <recommendedName>
        <fullName evidence="5">Zinc finger PHD-type domain-containing protein</fullName>
    </recommendedName>
</protein>
<organism evidence="6 7">
    <name type="scientific">Ignelater luminosus</name>
    <name type="common">Cucubano</name>
    <name type="synonym">Pyrophorus luminosus</name>
    <dbReference type="NCBI Taxonomy" id="2038154"/>
    <lineage>
        <taxon>Eukaryota</taxon>
        <taxon>Metazoa</taxon>
        <taxon>Ecdysozoa</taxon>
        <taxon>Arthropoda</taxon>
        <taxon>Hexapoda</taxon>
        <taxon>Insecta</taxon>
        <taxon>Pterygota</taxon>
        <taxon>Neoptera</taxon>
        <taxon>Endopterygota</taxon>
        <taxon>Coleoptera</taxon>
        <taxon>Polyphaga</taxon>
        <taxon>Elateriformia</taxon>
        <taxon>Elateroidea</taxon>
        <taxon>Elateridae</taxon>
        <taxon>Agrypninae</taxon>
        <taxon>Pyrophorini</taxon>
        <taxon>Ignelater</taxon>
    </lineage>
</organism>
<proteinExistence type="predicted"/>
<feature type="compositionally biased region" description="Polar residues" evidence="4">
    <location>
        <begin position="1"/>
        <end position="16"/>
    </location>
</feature>
<reference evidence="6" key="1">
    <citation type="submission" date="2019-08" db="EMBL/GenBank/DDBJ databases">
        <title>The genome of the North American firefly Photinus pyralis.</title>
        <authorList>
            <consortium name="Photinus pyralis genome working group"/>
            <person name="Fallon T.R."/>
            <person name="Sander Lower S.E."/>
            <person name="Weng J.-K."/>
        </authorList>
    </citation>
    <scope>NUCLEOTIDE SEQUENCE</scope>
    <source>
        <strain evidence="6">TRF0915ILg1</strain>
        <tissue evidence="6">Whole body</tissue>
    </source>
</reference>
<sequence length="169" mass="19269">MTSSPQLPSSNRNSQIEVAPEAQITSPSNLPRLETSSATLDNSIPLREVAIVPNLPQPQTKRSNRNKHSIFITSSPMKNILEEKEQKKQVKEQNLKKLKALKEVPRKKKKVPEESEKENEYYCLICGEKYEDPPTEDLIKCYKCSSWAHEKCTSGESTSRGYICDFCEH</sequence>
<keyword evidence="7" id="KW-1185">Reference proteome</keyword>
<evidence type="ECO:0000313" key="6">
    <source>
        <dbReference type="EMBL" id="KAF2891815.1"/>
    </source>
</evidence>
<evidence type="ECO:0000256" key="1">
    <source>
        <dbReference type="ARBA" id="ARBA00022723"/>
    </source>
</evidence>
<dbReference type="AlphaFoldDB" id="A0A8K0CQM2"/>
<keyword evidence="2" id="KW-0863">Zinc-finger</keyword>
<keyword evidence="3" id="KW-0862">Zinc</keyword>
<accession>A0A8K0CQM2</accession>
<name>A0A8K0CQM2_IGNLU</name>
<dbReference type="InterPro" id="IPR013083">
    <property type="entry name" value="Znf_RING/FYVE/PHD"/>
</dbReference>
<dbReference type="OrthoDB" id="6781095at2759"/>